<reference evidence="3 4" key="1">
    <citation type="submission" date="2018-01" db="EMBL/GenBank/DDBJ databases">
        <title>Bacillales members from the olive rhizosphere are effective biological control agents against Verticillium dahliae.</title>
        <authorList>
            <person name="Gomez-Lama C."/>
            <person name="Legarda G."/>
            <person name="Ruano-Rosa D."/>
            <person name="Pizarro-Tobias P."/>
            <person name="Valverde-Corredor A."/>
            <person name="Niqui J.L."/>
            <person name="Trivino J.C."/>
            <person name="Roca A."/>
            <person name="Mercado-Blanco J."/>
        </authorList>
    </citation>
    <scope>NUCLEOTIDE SEQUENCE [LARGE SCALE GENOMIC DNA]</scope>
    <source>
        <strain evidence="3 4">PIC167</strain>
    </source>
</reference>
<dbReference type="InterPro" id="IPR001173">
    <property type="entry name" value="Glyco_trans_2-like"/>
</dbReference>
<keyword evidence="3" id="KW-0808">Transferase</keyword>
<dbReference type="AlphaFoldDB" id="A0A4U2PVG9"/>
<evidence type="ECO:0000313" key="3">
    <source>
        <dbReference type="EMBL" id="TKH43535.1"/>
    </source>
</evidence>
<dbReference type="GO" id="GO:0016740">
    <property type="term" value="F:transferase activity"/>
    <property type="evidence" value="ECO:0007669"/>
    <property type="project" value="UniProtKB-KW"/>
</dbReference>
<name>A0A4U2PVG9_9BACL</name>
<dbReference type="InterPro" id="IPR011990">
    <property type="entry name" value="TPR-like_helical_dom_sf"/>
</dbReference>
<accession>A0A4U2PVG9</accession>
<dbReference type="Pfam" id="PF00535">
    <property type="entry name" value="Glycos_transf_2"/>
    <property type="match status" value="1"/>
</dbReference>
<sequence length="364" mass="41538">MQGGEGMSRPFISLCMIVKNEAERMEACLQSARDVVDEIIVTDTGSTDGTIDICRSMGCSVDSYEWDDSFANARNAGIARATGEWILWLDADEELDHDESGQLHEFVKAIHADTAALKVLNEMDGFVYSCPQIRLFRNDIGYQFVRDIHERLQPPAGKQDTPEAPLLPVTVHHHGYAEKVIEVKEKSKRNMRLLEREKAQAEYDPWCDYHLASEYSRLQQWERAFELINLAVTGFLEQGKLPPALVYKLKYDTLIRHGSLKGIWPGIDKVLQLYPDYVDLYFYKALYLLDQGLLLEAYYEFEKCTRMGDNSWKYVTLRGVGSNYALYYMSICLEKMGRPVEAQATLEAAGIRRSLSDQVLTTQA</sequence>
<dbReference type="SUPFAM" id="SSF48452">
    <property type="entry name" value="TPR-like"/>
    <property type="match status" value="1"/>
</dbReference>
<gene>
    <name evidence="3" type="ORF">C1I60_14740</name>
</gene>
<dbReference type="InterPro" id="IPR029044">
    <property type="entry name" value="Nucleotide-diphossugar_trans"/>
</dbReference>
<evidence type="ECO:0000259" key="2">
    <source>
        <dbReference type="Pfam" id="PF00535"/>
    </source>
</evidence>
<comment type="caution">
    <text evidence="3">The sequence shown here is derived from an EMBL/GenBank/DDBJ whole genome shotgun (WGS) entry which is preliminary data.</text>
</comment>
<dbReference type="Gene3D" id="3.90.550.10">
    <property type="entry name" value="Spore Coat Polysaccharide Biosynthesis Protein SpsA, Chain A"/>
    <property type="match status" value="1"/>
</dbReference>
<evidence type="ECO:0000313" key="4">
    <source>
        <dbReference type="Proteomes" id="UP000308114"/>
    </source>
</evidence>
<keyword evidence="1" id="KW-0175">Coiled coil</keyword>
<dbReference type="SUPFAM" id="SSF53448">
    <property type="entry name" value="Nucleotide-diphospho-sugar transferases"/>
    <property type="match status" value="1"/>
</dbReference>
<dbReference type="Gene3D" id="1.25.40.10">
    <property type="entry name" value="Tetratricopeptide repeat domain"/>
    <property type="match status" value="1"/>
</dbReference>
<proteinExistence type="predicted"/>
<evidence type="ECO:0000256" key="1">
    <source>
        <dbReference type="SAM" id="Coils"/>
    </source>
</evidence>
<protein>
    <submittedName>
        <fullName evidence="3">Glycosyltransferase family 2 protein</fullName>
    </submittedName>
</protein>
<feature type="domain" description="Glycosyltransferase 2-like" evidence="2">
    <location>
        <begin position="13"/>
        <end position="119"/>
    </location>
</feature>
<dbReference type="PANTHER" id="PTHR43630:SF2">
    <property type="entry name" value="GLYCOSYLTRANSFERASE"/>
    <property type="match status" value="1"/>
</dbReference>
<organism evidence="3 4">
    <name type="scientific">Paenibacillus terrae</name>
    <dbReference type="NCBI Taxonomy" id="159743"/>
    <lineage>
        <taxon>Bacteria</taxon>
        <taxon>Bacillati</taxon>
        <taxon>Bacillota</taxon>
        <taxon>Bacilli</taxon>
        <taxon>Bacillales</taxon>
        <taxon>Paenibacillaceae</taxon>
        <taxon>Paenibacillus</taxon>
    </lineage>
</organism>
<dbReference type="CDD" id="cd02511">
    <property type="entry name" value="Beta4Glucosyltransferase"/>
    <property type="match status" value="1"/>
</dbReference>
<feature type="coiled-coil region" evidence="1">
    <location>
        <begin position="177"/>
        <end position="204"/>
    </location>
</feature>
<dbReference type="PANTHER" id="PTHR43630">
    <property type="entry name" value="POLY-BETA-1,6-N-ACETYL-D-GLUCOSAMINE SYNTHASE"/>
    <property type="match status" value="1"/>
</dbReference>
<dbReference type="EMBL" id="PNXQ01000013">
    <property type="protein sequence ID" value="TKH43535.1"/>
    <property type="molecule type" value="Genomic_DNA"/>
</dbReference>
<dbReference type="Proteomes" id="UP000308114">
    <property type="component" value="Unassembled WGS sequence"/>
</dbReference>